<dbReference type="AlphaFoldDB" id="A0A1X2HJ88"/>
<protein>
    <submittedName>
        <fullName evidence="3">Uncharacterized protein</fullName>
    </submittedName>
</protein>
<dbReference type="InParanoid" id="A0A1X2HJ88"/>
<comment type="caution">
    <text evidence="3">The sequence shown here is derived from an EMBL/GenBank/DDBJ whole genome shotgun (WGS) entry which is preliminary data.</text>
</comment>
<feature type="compositionally biased region" description="Polar residues" evidence="2">
    <location>
        <begin position="37"/>
        <end position="51"/>
    </location>
</feature>
<keyword evidence="4" id="KW-1185">Reference proteome</keyword>
<reference evidence="3 4" key="1">
    <citation type="submission" date="2016-07" db="EMBL/GenBank/DDBJ databases">
        <title>Pervasive Adenine N6-methylation of Active Genes in Fungi.</title>
        <authorList>
            <consortium name="DOE Joint Genome Institute"/>
            <person name="Mondo S.J."/>
            <person name="Dannebaum R.O."/>
            <person name="Kuo R.C."/>
            <person name="Labutti K."/>
            <person name="Haridas S."/>
            <person name="Kuo A."/>
            <person name="Salamov A."/>
            <person name="Ahrendt S.R."/>
            <person name="Lipzen A."/>
            <person name="Sullivan W."/>
            <person name="Andreopoulos W.B."/>
            <person name="Clum A."/>
            <person name="Lindquist E."/>
            <person name="Daum C."/>
            <person name="Ramamoorthy G.K."/>
            <person name="Gryganskyi A."/>
            <person name="Culley D."/>
            <person name="Magnuson J.K."/>
            <person name="James T.Y."/>
            <person name="O'Malley M.A."/>
            <person name="Stajich J.E."/>
            <person name="Spatafora J.W."/>
            <person name="Visel A."/>
            <person name="Grigoriev I.V."/>
        </authorList>
    </citation>
    <scope>NUCLEOTIDE SEQUENCE [LARGE SCALE GENOMIC DNA]</scope>
    <source>
        <strain evidence="3 4">NRRL 2496</strain>
    </source>
</reference>
<dbReference type="EMBL" id="MCGN01000003">
    <property type="protein sequence ID" value="ORY99141.1"/>
    <property type="molecule type" value="Genomic_DNA"/>
</dbReference>
<dbReference type="STRING" id="13706.A0A1X2HJ88"/>
<feature type="region of interest" description="Disordered" evidence="2">
    <location>
        <begin position="28"/>
        <end position="51"/>
    </location>
</feature>
<organism evidence="3 4">
    <name type="scientific">Syncephalastrum racemosum</name>
    <name type="common">Filamentous fungus</name>
    <dbReference type="NCBI Taxonomy" id="13706"/>
    <lineage>
        <taxon>Eukaryota</taxon>
        <taxon>Fungi</taxon>
        <taxon>Fungi incertae sedis</taxon>
        <taxon>Mucoromycota</taxon>
        <taxon>Mucoromycotina</taxon>
        <taxon>Mucoromycetes</taxon>
        <taxon>Mucorales</taxon>
        <taxon>Syncephalastraceae</taxon>
        <taxon>Syncephalastrum</taxon>
    </lineage>
</organism>
<accession>A0A1X2HJ88</accession>
<feature type="coiled-coil region" evidence="1">
    <location>
        <begin position="175"/>
        <end position="202"/>
    </location>
</feature>
<gene>
    <name evidence="3" type="ORF">BCR43DRAFT_219806</name>
</gene>
<evidence type="ECO:0000313" key="3">
    <source>
        <dbReference type="EMBL" id="ORY99141.1"/>
    </source>
</evidence>
<evidence type="ECO:0000256" key="1">
    <source>
        <dbReference type="SAM" id="Coils"/>
    </source>
</evidence>
<proteinExistence type="predicted"/>
<evidence type="ECO:0000313" key="4">
    <source>
        <dbReference type="Proteomes" id="UP000242180"/>
    </source>
</evidence>
<dbReference type="Proteomes" id="UP000242180">
    <property type="component" value="Unassembled WGS sequence"/>
</dbReference>
<sequence>MARQFEETIIRVDEEFKKIRRQQQKVAEMIKQHEKNQAQQKDMSALSQSKSWRVGDAQDLVKLTEQMQLASRGAQPQMEHFSKTVEYLRDDLMKLKEKMDTMKVLAEKEGDPELKARLAKLPLDEDTREKWHRAESSVVGQGQMLESLEHKVQTMRHGNVPTGDSPSTFSVYRTLRYIEQHMQTVEARLQTMEEELSKFRFQQAHDRVAQLTHTFSANFKLDDDEEPKSEKKGPQRTVAYDAILRQATEYLRQENFNAAFGAAMRQQRRSNR</sequence>
<name>A0A1X2HJ88_SYNRA</name>
<keyword evidence="1" id="KW-0175">Coiled coil</keyword>
<evidence type="ECO:0000256" key="2">
    <source>
        <dbReference type="SAM" id="MobiDB-lite"/>
    </source>
</evidence>